<organism evidence="13 14">
    <name type="scientific">Holospora obtusa F1</name>
    <dbReference type="NCBI Taxonomy" id="1399147"/>
    <lineage>
        <taxon>Bacteria</taxon>
        <taxon>Pseudomonadati</taxon>
        <taxon>Pseudomonadota</taxon>
        <taxon>Alphaproteobacteria</taxon>
        <taxon>Holosporales</taxon>
        <taxon>Holosporaceae</taxon>
        <taxon>Holospora</taxon>
    </lineage>
</organism>
<comment type="catalytic activity">
    <reaction evidence="6">
        <text>Couples ATP hydrolysis with the unwinding of duplex DNA by translocating in the 3'-5' direction.</text>
        <dbReference type="EC" id="5.6.2.4"/>
    </reaction>
</comment>
<evidence type="ECO:0000256" key="7">
    <source>
        <dbReference type="ARBA" id="ARBA00034808"/>
    </source>
</evidence>
<evidence type="ECO:0000256" key="5">
    <source>
        <dbReference type="ARBA" id="ARBA00023235"/>
    </source>
</evidence>
<sequence>MLTSAQYDALNPHHHVWVHASAGTGKTFILIYRILRLLLEGARPERIIALTFTQHAGKEMTLRLHKLLEDIMRSSDTCKSVLTMCLGFTPNSDQIRNAQKLWSQILDTSLNIQTLHSFCQNFLQTFSLEAGIRGDFKILDESQCFNLWSQQQETVCSHTYCGSPELNTVLTRLATRYSMHHITLHLWSLWHRSKEVIYPTKHFKLCQVSPPNLFCPEIMEQLKKFLDSTQLKNLEYAWNHPKYQAFFFTQKGTPRKKLLPAKAPESLKRWIEQAQEDLKHTLRQQNYMDAWQDTEDFCYLFSEIYNQYHQYKVKLGFLDFSDLIYKTIKLLEDPHHMGWIYSQLDRKIHHLLIDEAQDTSPSQWKVLELLSEVWNGHPHKTLFVVGDPKQSIYGFQGADLEQFFRAKEVFKLSAEHHKIPFHTIHLTHSFRTYGHILNVINCIFQNDPSMDFKIHTPLPHQQEGLVELWPMLDSGLNKSSGTVLAELWVKRIRHWISQGIILQCTGRAVQAEDILILISKRCSLYEAFSKTLNLGGFFVRESSTITLKDTLLAQDILALIQWFLAPHDNWSLVQVLKSPFFRVNEEEIFSVFAYRSTALKTFWDCLSSLKKKPWSTYVEILWQWKKMFFESTPFQFVQWWVYTPWIQERYTSWPNAIQILDKILASLFEFCQEQGKGWMEWIELFSTDFFTFKQKTEKGIGLLTIHSAKGLQSPIVIIPDVSMEARSKDSFMYTQDGPWKLGVLQEDEDPWYKLYTEKQAQEARRILYVAMTRAQERLYCSSLKKSAPYLDIYKALSTLGVSVPWDLDHSVCESVLRYGA</sequence>
<dbReference type="STRING" id="1399147.P618_200052"/>
<evidence type="ECO:0000259" key="11">
    <source>
        <dbReference type="PROSITE" id="PS51198"/>
    </source>
</evidence>
<dbReference type="InterPro" id="IPR027417">
    <property type="entry name" value="P-loop_NTPase"/>
</dbReference>
<evidence type="ECO:0000256" key="6">
    <source>
        <dbReference type="ARBA" id="ARBA00034617"/>
    </source>
</evidence>
<evidence type="ECO:0000256" key="4">
    <source>
        <dbReference type="ARBA" id="ARBA00022840"/>
    </source>
</evidence>
<dbReference type="eggNOG" id="COG1074">
    <property type="taxonomic scope" value="Bacteria"/>
</dbReference>
<dbReference type="Gene3D" id="1.10.486.10">
    <property type="entry name" value="PCRA, domain 4"/>
    <property type="match status" value="1"/>
</dbReference>
<dbReference type="Gene3D" id="3.40.50.300">
    <property type="entry name" value="P-loop containing nucleotide triphosphate hydrolases"/>
    <property type="match status" value="3"/>
</dbReference>
<evidence type="ECO:0000313" key="14">
    <source>
        <dbReference type="Proteomes" id="UP000019112"/>
    </source>
</evidence>
<keyword evidence="2 10" id="KW-0378">Hydrolase</keyword>
<dbReference type="InterPro" id="IPR014017">
    <property type="entry name" value="DNA_helicase_UvrD-like_C"/>
</dbReference>
<evidence type="ECO:0000256" key="10">
    <source>
        <dbReference type="PROSITE-ProRule" id="PRU00560"/>
    </source>
</evidence>
<comment type="caution">
    <text evidence="13">The sequence shown here is derived from an EMBL/GenBank/DDBJ whole genome shotgun (WGS) entry which is preliminary data.</text>
</comment>
<dbReference type="PROSITE" id="PS51198">
    <property type="entry name" value="UVRD_HELICASE_ATP_BIND"/>
    <property type="match status" value="1"/>
</dbReference>
<dbReference type="PROSITE" id="PS51217">
    <property type="entry name" value="UVRD_HELICASE_CTER"/>
    <property type="match status" value="1"/>
</dbReference>
<dbReference type="OrthoDB" id="9810135at2"/>
<dbReference type="RefSeq" id="WP_021827949.1">
    <property type="nucleotide sequence ID" value="NZ_AWTR02000006.1"/>
</dbReference>
<dbReference type="EMBL" id="AWTR02000006">
    <property type="protein sequence ID" value="ETZ07741.1"/>
    <property type="molecule type" value="Genomic_DNA"/>
</dbReference>
<evidence type="ECO:0000256" key="3">
    <source>
        <dbReference type="ARBA" id="ARBA00022806"/>
    </source>
</evidence>
<accession>W6TFF0</accession>
<keyword evidence="14" id="KW-1185">Reference proteome</keyword>
<dbReference type="GO" id="GO:0000725">
    <property type="term" value="P:recombinational repair"/>
    <property type="evidence" value="ECO:0007669"/>
    <property type="project" value="TreeGrafter"/>
</dbReference>
<dbReference type="GO" id="GO:0033202">
    <property type="term" value="C:DNA helicase complex"/>
    <property type="evidence" value="ECO:0007669"/>
    <property type="project" value="TreeGrafter"/>
</dbReference>
<evidence type="ECO:0000313" key="13">
    <source>
        <dbReference type="EMBL" id="ETZ07741.1"/>
    </source>
</evidence>
<dbReference type="AlphaFoldDB" id="W6TFF0"/>
<evidence type="ECO:0000256" key="2">
    <source>
        <dbReference type="ARBA" id="ARBA00022801"/>
    </source>
</evidence>
<keyword evidence="5" id="KW-0413">Isomerase</keyword>
<dbReference type="InterPro" id="IPR014016">
    <property type="entry name" value="UvrD-like_ATP-bd"/>
</dbReference>
<evidence type="ECO:0000259" key="12">
    <source>
        <dbReference type="PROSITE" id="PS51217"/>
    </source>
</evidence>
<reference evidence="13 14" key="1">
    <citation type="journal article" date="2014" name="FEMS Microbiol. Lett.">
        <title>Draft genome sequences of three Holospora species (Holospora obtusa, Holospora undulata, and Holospora elegans), endonuclear symbiotic bacteria of the ciliate Paramecium caudatum.</title>
        <authorList>
            <person name="Dohra H."/>
            <person name="Tanaka K."/>
            <person name="Suzuki T."/>
            <person name="Fujishima M."/>
            <person name="Suzuki H."/>
        </authorList>
    </citation>
    <scope>NUCLEOTIDE SEQUENCE [LARGE SCALE GENOMIC DNA]</scope>
    <source>
        <strain evidence="13 14">F1</strain>
    </source>
</reference>
<dbReference type="Pfam" id="PF00580">
    <property type="entry name" value="UvrD-helicase"/>
    <property type="match status" value="1"/>
</dbReference>
<name>W6TFF0_HOLOB</name>
<comment type="catalytic activity">
    <reaction evidence="9">
        <text>ATP + H2O = ADP + phosphate + H(+)</text>
        <dbReference type="Rhea" id="RHEA:13065"/>
        <dbReference type="ChEBI" id="CHEBI:15377"/>
        <dbReference type="ChEBI" id="CHEBI:15378"/>
        <dbReference type="ChEBI" id="CHEBI:30616"/>
        <dbReference type="ChEBI" id="CHEBI:43474"/>
        <dbReference type="ChEBI" id="CHEBI:456216"/>
        <dbReference type="EC" id="5.6.2.4"/>
    </reaction>
</comment>
<feature type="domain" description="UvrD-like helicase ATP-binding" evidence="11">
    <location>
        <begin position="1"/>
        <end position="433"/>
    </location>
</feature>
<dbReference type="SUPFAM" id="SSF52540">
    <property type="entry name" value="P-loop containing nucleoside triphosphate hydrolases"/>
    <property type="match status" value="1"/>
</dbReference>
<dbReference type="PANTHER" id="PTHR11070:SF2">
    <property type="entry name" value="ATP-DEPENDENT DNA HELICASE SRS2"/>
    <property type="match status" value="1"/>
</dbReference>
<dbReference type="InterPro" id="IPR000212">
    <property type="entry name" value="DNA_helicase_UvrD/REP"/>
</dbReference>
<dbReference type="Pfam" id="PF13361">
    <property type="entry name" value="UvrD_C"/>
    <property type="match status" value="1"/>
</dbReference>
<feature type="binding site" evidence="10">
    <location>
        <begin position="20"/>
        <end position="27"/>
    </location>
    <ligand>
        <name>ATP</name>
        <dbReference type="ChEBI" id="CHEBI:30616"/>
    </ligand>
</feature>
<dbReference type="GO" id="GO:0016887">
    <property type="term" value="F:ATP hydrolysis activity"/>
    <property type="evidence" value="ECO:0007669"/>
    <property type="project" value="RHEA"/>
</dbReference>
<keyword evidence="1 10" id="KW-0547">Nucleotide-binding</keyword>
<dbReference type="GO" id="GO:0005524">
    <property type="term" value="F:ATP binding"/>
    <property type="evidence" value="ECO:0007669"/>
    <property type="project" value="UniProtKB-UniRule"/>
</dbReference>
<evidence type="ECO:0000256" key="9">
    <source>
        <dbReference type="ARBA" id="ARBA00048988"/>
    </source>
</evidence>
<keyword evidence="3 10" id="KW-0347">Helicase</keyword>
<dbReference type="EC" id="5.6.2.4" evidence="7"/>
<evidence type="ECO:0000256" key="1">
    <source>
        <dbReference type="ARBA" id="ARBA00022741"/>
    </source>
</evidence>
<dbReference type="GO" id="GO:0043138">
    <property type="term" value="F:3'-5' DNA helicase activity"/>
    <property type="evidence" value="ECO:0007669"/>
    <property type="project" value="UniProtKB-EC"/>
</dbReference>
<feature type="domain" description="UvrD-like helicase C-terminal" evidence="12">
    <location>
        <begin position="434"/>
        <end position="710"/>
    </location>
</feature>
<dbReference type="GO" id="GO:0005829">
    <property type="term" value="C:cytosol"/>
    <property type="evidence" value="ECO:0007669"/>
    <property type="project" value="TreeGrafter"/>
</dbReference>
<protein>
    <recommendedName>
        <fullName evidence="7">DNA 3'-5' helicase</fullName>
        <ecNumber evidence="7">5.6.2.4</ecNumber>
    </recommendedName>
    <alternativeName>
        <fullName evidence="8">DNA 3'-5' helicase II</fullName>
    </alternativeName>
</protein>
<evidence type="ECO:0000256" key="8">
    <source>
        <dbReference type="ARBA" id="ARBA00034923"/>
    </source>
</evidence>
<dbReference type="Proteomes" id="UP000019112">
    <property type="component" value="Unassembled WGS sequence"/>
</dbReference>
<dbReference type="PANTHER" id="PTHR11070">
    <property type="entry name" value="UVRD / RECB / PCRA DNA HELICASE FAMILY MEMBER"/>
    <property type="match status" value="1"/>
</dbReference>
<gene>
    <name evidence="13" type="ORF">P618_200052</name>
</gene>
<proteinExistence type="predicted"/>
<keyword evidence="4 10" id="KW-0067">ATP-binding</keyword>
<dbReference type="GO" id="GO:0003677">
    <property type="term" value="F:DNA binding"/>
    <property type="evidence" value="ECO:0007669"/>
    <property type="project" value="InterPro"/>
</dbReference>